<dbReference type="InterPro" id="IPR006119">
    <property type="entry name" value="Resolv_N"/>
</dbReference>
<dbReference type="InterPro" id="IPR006118">
    <property type="entry name" value="Recombinase_CS"/>
</dbReference>
<dbReference type="Gene3D" id="3.40.50.1390">
    <property type="entry name" value="Resolvase, N-terminal catalytic domain"/>
    <property type="match status" value="1"/>
</dbReference>
<dbReference type="PANTHER" id="PTHR30461">
    <property type="entry name" value="DNA-INVERTASE FROM LAMBDOID PROPHAGE"/>
    <property type="match status" value="1"/>
</dbReference>
<dbReference type="Gene3D" id="3.90.1750.20">
    <property type="entry name" value="Putative Large Serine Recombinase, Chain B, Domain 2"/>
    <property type="match status" value="1"/>
</dbReference>
<dbReference type="InterPro" id="IPR050639">
    <property type="entry name" value="SSR_resolvase"/>
</dbReference>
<sequence length="535" mass="61690">MAKRKARVREAKKAAIYCRVSTFDQNRGDYSSLEDQEQRLRRAATDDGYEVFQVFKEVASSANLNRDELNRMLSKLDDVDVIYVTKLDRLSRSMRDWCQVNELLEQHDCALVSVTQKIDTTTTMGRFFRDLLMLFAQFEREMIAERTYEKMAEQAKKGRWSGGHPILGFEAIEKKLIVNEEEKKVVAAIFNKYLEVASIARTARWANDQGFTTKGVTYSNGRVIKQRPFKRADIQRMLSNITYIGKIRFDDMEFDGEHEGIIEEQTFIEVQKLLEAKRDKPRRGDQTQQDTLLLGILCCGFCGGAYTTSFVNKKKKDGSTQRYYYYKCVTKSKENAQACCGADLKAELIDKAVVGFLGELSQNPKHIEAVIAAAGKAAREGVTQLEKDRSKLTTQLTKLERDSMALVDRLADPELQGISAIKDRLGQLEAEQQRLKTRITELTLQIRDRRDHDMSPEEVREAYQDFVALWDELDFDERQYAIRLLIKQVSLHFERQKKEGEIKIEAWGRRPTPLRISLEKSCNGKLRNQNGRLPR</sequence>
<dbReference type="InterPro" id="IPR038109">
    <property type="entry name" value="DNA_bind_recomb_sf"/>
</dbReference>
<evidence type="ECO:0000256" key="3">
    <source>
        <dbReference type="ARBA" id="ARBA00023172"/>
    </source>
</evidence>
<dbReference type="eggNOG" id="COG1961">
    <property type="taxonomic scope" value="Bacteria"/>
</dbReference>
<dbReference type="KEGG" id="pbs:Plabr_3838"/>
<dbReference type="STRING" id="756272.Plabr_3838"/>
<evidence type="ECO:0000313" key="9">
    <source>
        <dbReference type="EMBL" id="ADY61422.1"/>
    </source>
</evidence>
<dbReference type="PANTHER" id="PTHR30461:SF23">
    <property type="entry name" value="DNA RECOMBINASE-RELATED"/>
    <property type="match status" value="1"/>
</dbReference>
<dbReference type="Pfam" id="PF07508">
    <property type="entry name" value="Recombinase"/>
    <property type="match status" value="1"/>
</dbReference>
<dbReference type="HOGENOM" id="CLU_010686_18_14_0"/>
<keyword evidence="3" id="KW-0233">DNA recombination</keyword>
<keyword evidence="2" id="KW-0238">DNA-binding</keyword>
<dbReference type="RefSeq" id="WP_013630141.1">
    <property type="nucleotide sequence ID" value="NC_015174.1"/>
</dbReference>
<feature type="coiled-coil region" evidence="6">
    <location>
        <begin position="382"/>
        <end position="445"/>
    </location>
</feature>
<keyword evidence="10" id="KW-1185">Reference proteome</keyword>
<feature type="active site" description="O-(5'-phospho-DNA)-serine intermediate" evidence="4 5">
    <location>
        <position position="21"/>
    </location>
</feature>
<evidence type="ECO:0000256" key="1">
    <source>
        <dbReference type="ARBA" id="ARBA00022908"/>
    </source>
</evidence>
<dbReference type="Pfam" id="PF13408">
    <property type="entry name" value="Zn_ribbon_recom"/>
    <property type="match status" value="1"/>
</dbReference>
<dbReference type="PROSITE" id="PS00397">
    <property type="entry name" value="RECOMBINASES_1"/>
    <property type="match status" value="1"/>
</dbReference>
<dbReference type="GO" id="GO:0000150">
    <property type="term" value="F:DNA strand exchange activity"/>
    <property type="evidence" value="ECO:0007669"/>
    <property type="project" value="InterPro"/>
</dbReference>
<dbReference type="OrthoDB" id="266184at2"/>
<evidence type="ECO:0000259" key="7">
    <source>
        <dbReference type="PROSITE" id="PS51736"/>
    </source>
</evidence>
<evidence type="ECO:0000259" key="8">
    <source>
        <dbReference type="PROSITE" id="PS51737"/>
    </source>
</evidence>
<accession>F0SSU4</accession>
<feature type="domain" description="Resolvase/invertase-type recombinase catalytic" evidence="7">
    <location>
        <begin position="13"/>
        <end position="158"/>
    </location>
</feature>
<evidence type="ECO:0000256" key="6">
    <source>
        <dbReference type="SAM" id="Coils"/>
    </source>
</evidence>
<evidence type="ECO:0000256" key="2">
    <source>
        <dbReference type="ARBA" id="ARBA00023125"/>
    </source>
</evidence>
<keyword evidence="1" id="KW-0229">DNA integration</keyword>
<proteinExistence type="predicted"/>
<evidence type="ECO:0000256" key="4">
    <source>
        <dbReference type="PIRSR" id="PIRSR606118-50"/>
    </source>
</evidence>
<reference evidence="10" key="1">
    <citation type="submission" date="2011-02" db="EMBL/GenBank/DDBJ databases">
        <title>The complete genome of Planctomyces brasiliensis DSM 5305.</title>
        <authorList>
            <person name="Lucas S."/>
            <person name="Copeland A."/>
            <person name="Lapidus A."/>
            <person name="Bruce D."/>
            <person name="Goodwin L."/>
            <person name="Pitluck S."/>
            <person name="Kyrpides N."/>
            <person name="Mavromatis K."/>
            <person name="Pagani I."/>
            <person name="Ivanova N."/>
            <person name="Ovchinnikova G."/>
            <person name="Lu M."/>
            <person name="Detter J.C."/>
            <person name="Han C."/>
            <person name="Land M."/>
            <person name="Hauser L."/>
            <person name="Markowitz V."/>
            <person name="Cheng J.-F."/>
            <person name="Hugenholtz P."/>
            <person name="Woyke T."/>
            <person name="Wu D."/>
            <person name="Tindall B."/>
            <person name="Pomrenke H.G."/>
            <person name="Brambilla E."/>
            <person name="Klenk H.-P."/>
            <person name="Eisen J.A."/>
        </authorList>
    </citation>
    <scope>NUCLEOTIDE SEQUENCE [LARGE SCALE GENOMIC DNA]</scope>
    <source>
        <strain evidence="10">ATCC 49424 / DSM 5305 / JCM 21570 / NBRC 103401 / IFAM 1448</strain>
    </source>
</reference>
<dbReference type="SUPFAM" id="SSF53041">
    <property type="entry name" value="Resolvase-like"/>
    <property type="match status" value="1"/>
</dbReference>
<evidence type="ECO:0000256" key="5">
    <source>
        <dbReference type="PROSITE-ProRule" id="PRU10137"/>
    </source>
</evidence>
<dbReference type="Proteomes" id="UP000006860">
    <property type="component" value="Chromosome"/>
</dbReference>
<dbReference type="SMART" id="SM00857">
    <property type="entry name" value="Resolvase"/>
    <property type="match status" value="1"/>
</dbReference>
<keyword evidence="6" id="KW-0175">Coiled coil</keyword>
<dbReference type="GO" id="GO:0003677">
    <property type="term" value="F:DNA binding"/>
    <property type="evidence" value="ECO:0007669"/>
    <property type="project" value="UniProtKB-KW"/>
</dbReference>
<dbReference type="PROSITE" id="PS51737">
    <property type="entry name" value="RECOMBINASE_DNA_BIND"/>
    <property type="match status" value="1"/>
</dbReference>
<evidence type="ECO:0000313" key="10">
    <source>
        <dbReference type="Proteomes" id="UP000006860"/>
    </source>
</evidence>
<name>F0SSU4_RUBBR</name>
<feature type="domain" description="Recombinase" evidence="8">
    <location>
        <begin position="166"/>
        <end position="280"/>
    </location>
</feature>
<dbReference type="InterPro" id="IPR025827">
    <property type="entry name" value="Zn_ribbon_recom_dom"/>
</dbReference>
<dbReference type="InterPro" id="IPR036162">
    <property type="entry name" value="Resolvase-like_N_sf"/>
</dbReference>
<organism evidence="9 10">
    <name type="scientific">Rubinisphaera brasiliensis (strain ATCC 49424 / DSM 5305 / JCM 21570 / IAM 15109 / NBRC 103401 / IFAM 1448)</name>
    <name type="common">Planctomyces brasiliensis</name>
    <dbReference type="NCBI Taxonomy" id="756272"/>
    <lineage>
        <taxon>Bacteria</taxon>
        <taxon>Pseudomonadati</taxon>
        <taxon>Planctomycetota</taxon>
        <taxon>Planctomycetia</taxon>
        <taxon>Planctomycetales</taxon>
        <taxon>Planctomycetaceae</taxon>
        <taxon>Rubinisphaera</taxon>
    </lineage>
</organism>
<dbReference type="InterPro" id="IPR011109">
    <property type="entry name" value="DNA_bind_recombinase_dom"/>
</dbReference>
<gene>
    <name evidence="9" type="ordered locus">Plabr_3838</name>
</gene>
<dbReference type="PROSITE" id="PS51736">
    <property type="entry name" value="RECOMBINASES_3"/>
    <property type="match status" value="1"/>
</dbReference>
<dbReference type="CDD" id="cd03768">
    <property type="entry name" value="SR_ResInv"/>
    <property type="match status" value="1"/>
</dbReference>
<dbReference type="EMBL" id="CP002546">
    <property type="protein sequence ID" value="ADY61422.1"/>
    <property type="molecule type" value="Genomic_DNA"/>
</dbReference>
<dbReference type="GO" id="GO:0015074">
    <property type="term" value="P:DNA integration"/>
    <property type="evidence" value="ECO:0007669"/>
    <property type="project" value="UniProtKB-KW"/>
</dbReference>
<dbReference type="AlphaFoldDB" id="F0SSU4"/>
<dbReference type="Pfam" id="PF00239">
    <property type="entry name" value="Resolvase"/>
    <property type="match status" value="1"/>
</dbReference>
<protein>
    <submittedName>
        <fullName evidence="9">Resolvase domain protein</fullName>
    </submittedName>
</protein>